<evidence type="ECO:0000313" key="3">
    <source>
        <dbReference type="Proteomes" id="UP001589613"/>
    </source>
</evidence>
<name>A0ABV5V2L0_9MICO</name>
<gene>
    <name evidence="2" type="ORF">ACFFN0_08235</name>
</gene>
<evidence type="ECO:0000259" key="1">
    <source>
        <dbReference type="Pfam" id="PF02464"/>
    </source>
</evidence>
<dbReference type="Gene3D" id="3.90.950.20">
    <property type="entry name" value="CinA-like"/>
    <property type="match status" value="1"/>
</dbReference>
<organism evidence="2 3">
    <name type="scientific">Ornithinimicrobium kibberense</name>
    <dbReference type="NCBI Taxonomy" id="282060"/>
    <lineage>
        <taxon>Bacteria</taxon>
        <taxon>Bacillati</taxon>
        <taxon>Actinomycetota</taxon>
        <taxon>Actinomycetes</taxon>
        <taxon>Micrococcales</taxon>
        <taxon>Ornithinimicrobiaceae</taxon>
        <taxon>Ornithinimicrobium</taxon>
    </lineage>
</organism>
<feature type="domain" description="CinA C-terminal" evidence="1">
    <location>
        <begin position="10"/>
        <end position="151"/>
    </location>
</feature>
<accession>A0ABV5V2L0</accession>
<protein>
    <submittedName>
        <fullName evidence="2">CinA family protein</fullName>
    </submittedName>
</protein>
<comment type="caution">
    <text evidence="2">The sequence shown here is derived from an EMBL/GenBank/DDBJ whole genome shotgun (WGS) entry which is preliminary data.</text>
</comment>
<dbReference type="InterPro" id="IPR008136">
    <property type="entry name" value="CinA_C"/>
</dbReference>
<evidence type="ECO:0000313" key="2">
    <source>
        <dbReference type="EMBL" id="MFB9732031.1"/>
    </source>
</evidence>
<keyword evidence="3" id="KW-1185">Reference proteome</keyword>
<dbReference type="InterPro" id="IPR036653">
    <property type="entry name" value="CinA-like_C"/>
</dbReference>
<dbReference type="EMBL" id="JBHMAX010000015">
    <property type="protein sequence ID" value="MFB9732031.1"/>
    <property type="molecule type" value="Genomic_DNA"/>
</dbReference>
<reference evidence="2 3" key="1">
    <citation type="submission" date="2024-09" db="EMBL/GenBank/DDBJ databases">
        <authorList>
            <person name="Sun Q."/>
            <person name="Mori K."/>
        </authorList>
    </citation>
    <scope>NUCLEOTIDE SEQUENCE [LARGE SCALE GENOMIC DNA]</scope>
    <source>
        <strain evidence="2 3">JCM 12763</strain>
    </source>
</reference>
<proteinExistence type="predicted"/>
<dbReference type="Pfam" id="PF02464">
    <property type="entry name" value="CinA"/>
    <property type="match status" value="1"/>
</dbReference>
<sequence length="157" mass="16384">MSDPTAPVRDIAQLARQHGFRIGAAESLTGGTISSALAQGEGAADWYHGTVVSYHEKVKFDLLGVTPGPVITERCAIEMAQGATRVLEADAVVSTTGAGGPDEEEGHPPGTVYVGVMVRGEVTCSKLELGGDPEEIVQEATQRSLELLLEQLRAATG</sequence>
<dbReference type="SUPFAM" id="SSF142433">
    <property type="entry name" value="CinA-like"/>
    <property type="match status" value="1"/>
</dbReference>
<dbReference type="Proteomes" id="UP001589613">
    <property type="component" value="Unassembled WGS sequence"/>
</dbReference>
<dbReference type="RefSeq" id="WP_141337686.1">
    <property type="nucleotide sequence ID" value="NZ_JBHMAX010000015.1"/>
</dbReference>
<dbReference type="NCBIfam" id="TIGR00199">
    <property type="entry name" value="PncC_domain"/>
    <property type="match status" value="1"/>
</dbReference>